<dbReference type="eggNOG" id="ENOG50335Y1">
    <property type="taxonomic scope" value="Bacteria"/>
</dbReference>
<dbReference type="HOGENOM" id="CLU_1382440_0_0_9"/>
<dbReference type="KEGG" id="hor:Hore_13900"/>
<organism evidence="1 2">
    <name type="scientific">Halothermothrix orenii (strain H 168 / OCM 544 / DSM 9562)</name>
    <dbReference type="NCBI Taxonomy" id="373903"/>
    <lineage>
        <taxon>Bacteria</taxon>
        <taxon>Bacillati</taxon>
        <taxon>Bacillota</taxon>
        <taxon>Clostridia</taxon>
        <taxon>Halanaerobiales</taxon>
        <taxon>Halothermotrichaceae</taxon>
        <taxon>Halothermothrix</taxon>
    </lineage>
</organism>
<name>B8CXX1_HALOH</name>
<reference evidence="1 2" key="1">
    <citation type="journal article" date="2009" name="PLoS ONE">
        <title>Genome analysis of the anaerobic thermohalophilic bacterium Halothermothrix orenii.</title>
        <authorList>
            <person name="Mavromatis K."/>
            <person name="Ivanova N."/>
            <person name="Anderson I."/>
            <person name="Lykidis A."/>
            <person name="Hooper S.D."/>
            <person name="Sun H."/>
            <person name="Kunin V."/>
            <person name="Lapidus A."/>
            <person name="Hugenholtz P."/>
            <person name="Patel B."/>
            <person name="Kyrpides N.C."/>
        </authorList>
    </citation>
    <scope>NUCLEOTIDE SEQUENCE [LARGE SCALE GENOMIC DNA]</scope>
    <source>
        <strain evidence="2">H 168 / OCM 544 / DSM 9562</strain>
    </source>
</reference>
<dbReference type="AlphaFoldDB" id="B8CXX1"/>
<dbReference type="EMBL" id="CP001098">
    <property type="protein sequence ID" value="ACL70140.1"/>
    <property type="molecule type" value="Genomic_DNA"/>
</dbReference>
<proteinExistence type="predicted"/>
<dbReference type="OrthoDB" id="5519293at2"/>
<dbReference type="Proteomes" id="UP000000719">
    <property type="component" value="Chromosome"/>
</dbReference>
<sequence>MRKKVIIIFMLAVLLLGLVGCESGSNYVYNIQMIDPEPDGEPLTYRDNTLAIKFTPLVISTTPLLPPDLKGIKIRVTNLSDSTIKILWDDMSFIDIDNSVTKIMHQGVKYANRNESMAPTSIPAGTILEDTIVPTDRISWSNISNSWVNAGIVNQYNATQYHQEEIGITLPVEYKGEVKEYIFKFKVTAKKNVSKAP</sequence>
<evidence type="ECO:0000313" key="1">
    <source>
        <dbReference type="EMBL" id="ACL70140.1"/>
    </source>
</evidence>
<evidence type="ECO:0000313" key="2">
    <source>
        <dbReference type="Proteomes" id="UP000000719"/>
    </source>
</evidence>
<gene>
    <name evidence="1" type="ordered locus">Hore_13900</name>
</gene>
<protein>
    <recommendedName>
        <fullName evidence="3">Lipoprotein</fullName>
    </recommendedName>
</protein>
<dbReference type="RefSeq" id="WP_012636323.1">
    <property type="nucleotide sequence ID" value="NC_011899.1"/>
</dbReference>
<accession>B8CXX1</accession>
<dbReference type="PROSITE" id="PS51257">
    <property type="entry name" value="PROKAR_LIPOPROTEIN"/>
    <property type="match status" value="1"/>
</dbReference>
<evidence type="ECO:0008006" key="3">
    <source>
        <dbReference type="Google" id="ProtNLM"/>
    </source>
</evidence>
<keyword evidence="2" id="KW-1185">Reference proteome</keyword>